<comment type="caution">
    <text evidence="1">The sequence shown here is derived from an EMBL/GenBank/DDBJ whole genome shotgun (WGS) entry which is preliminary data.</text>
</comment>
<accession>A0ACB8XFJ2</accession>
<name>A0ACB8XFJ2_ARCLA</name>
<evidence type="ECO:0000313" key="1">
    <source>
        <dbReference type="EMBL" id="KAI3665773.1"/>
    </source>
</evidence>
<gene>
    <name evidence="1" type="ORF">L6452_44405</name>
</gene>
<reference evidence="1 2" key="2">
    <citation type="journal article" date="2022" name="Mol. Ecol. Resour.">
        <title>The genomes of chicory, endive, great burdock and yacon provide insights into Asteraceae paleo-polyploidization history and plant inulin production.</title>
        <authorList>
            <person name="Fan W."/>
            <person name="Wang S."/>
            <person name="Wang H."/>
            <person name="Wang A."/>
            <person name="Jiang F."/>
            <person name="Liu H."/>
            <person name="Zhao H."/>
            <person name="Xu D."/>
            <person name="Zhang Y."/>
        </authorList>
    </citation>
    <scope>NUCLEOTIDE SEQUENCE [LARGE SCALE GENOMIC DNA]</scope>
    <source>
        <strain evidence="2">cv. Niubang</strain>
    </source>
</reference>
<dbReference type="EMBL" id="CM042064">
    <property type="protein sequence ID" value="KAI3665773.1"/>
    <property type="molecule type" value="Genomic_DNA"/>
</dbReference>
<dbReference type="Proteomes" id="UP001055879">
    <property type="component" value="Linkage Group LG18"/>
</dbReference>
<evidence type="ECO:0000313" key="2">
    <source>
        <dbReference type="Proteomes" id="UP001055879"/>
    </source>
</evidence>
<proteinExistence type="predicted"/>
<sequence>MSTNRVGFLRVLRRTDLESTIRILIQAPGKKEFVANGGAMEEEVSIVKISELEKELKDQREQFFKEMERFISFVEKQKDCIDCKQRISEFMLSDLQSIEHFLTQVKEKVDGVGINSRVSDSNLQPGPSASFANGSHPEDSQSDEFLKSKVAKDKISNGTPQQDRERGNGDHEIGTPEAQEEEEVEDSEDEVEHPDATFVHRMVSALDRLH</sequence>
<reference evidence="2" key="1">
    <citation type="journal article" date="2022" name="Mol. Ecol. Resour.">
        <title>The genomes of chicory, endive, great burdock and yacon provide insights into Asteraceae palaeo-polyploidization history and plant inulin production.</title>
        <authorList>
            <person name="Fan W."/>
            <person name="Wang S."/>
            <person name="Wang H."/>
            <person name="Wang A."/>
            <person name="Jiang F."/>
            <person name="Liu H."/>
            <person name="Zhao H."/>
            <person name="Xu D."/>
            <person name="Zhang Y."/>
        </authorList>
    </citation>
    <scope>NUCLEOTIDE SEQUENCE [LARGE SCALE GENOMIC DNA]</scope>
    <source>
        <strain evidence="2">cv. Niubang</strain>
    </source>
</reference>
<protein>
    <submittedName>
        <fullName evidence="1">Uncharacterized protein</fullName>
    </submittedName>
</protein>
<keyword evidence="2" id="KW-1185">Reference proteome</keyword>
<organism evidence="1 2">
    <name type="scientific">Arctium lappa</name>
    <name type="common">Greater burdock</name>
    <name type="synonym">Lappa major</name>
    <dbReference type="NCBI Taxonomy" id="4217"/>
    <lineage>
        <taxon>Eukaryota</taxon>
        <taxon>Viridiplantae</taxon>
        <taxon>Streptophyta</taxon>
        <taxon>Embryophyta</taxon>
        <taxon>Tracheophyta</taxon>
        <taxon>Spermatophyta</taxon>
        <taxon>Magnoliopsida</taxon>
        <taxon>eudicotyledons</taxon>
        <taxon>Gunneridae</taxon>
        <taxon>Pentapetalae</taxon>
        <taxon>asterids</taxon>
        <taxon>campanulids</taxon>
        <taxon>Asterales</taxon>
        <taxon>Asteraceae</taxon>
        <taxon>Carduoideae</taxon>
        <taxon>Cardueae</taxon>
        <taxon>Arctiinae</taxon>
        <taxon>Arctium</taxon>
    </lineage>
</organism>